<proteinExistence type="predicted"/>
<evidence type="ECO:0000313" key="2">
    <source>
        <dbReference type="EMBL" id="GBC06839.1"/>
    </source>
</evidence>
<dbReference type="Proteomes" id="UP000247702">
    <property type="component" value="Unassembled WGS sequence"/>
</dbReference>
<name>A0A2Z6SKK8_9GLOM</name>
<organism evidence="2 3">
    <name type="scientific">Rhizophagus clarus</name>
    <dbReference type="NCBI Taxonomy" id="94130"/>
    <lineage>
        <taxon>Eukaryota</taxon>
        <taxon>Fungi</taxon>
        <taxon>Fungi incertae sedis</taxon>
        <taxon>Mucoromycota</taxon>
        <taxon>Glomeromycotina</taxon>
        <taxon>Glomeromycetes</taxon>
        <taxon>Glomerales</taxon>
        <taxon>Glomeraceae</taxon>
        <taxon>Rhizophagus</taxon>
    </lineage>
</organism>
<sequence>MNWQITSKMMLTWEKESCNTNRMTKAIFTGSHRLSEAETAIKLDEKDLINQMEEMMHSRRSRSGTRESLKGTRKLI</sequence>
<feature type="region of interest" description="Disordered" evidence="1">
    <location>
        <begin position="55"/>
        <end position="76"/>
    </location>
</feature>
<evidence type="ECO:0000313" key="3">
    <source>
        <dbReference type="Proteomes" id="UP000247702"/>
    </source>
</evidence>
<gene>
    <name evidence="2" type="ORF">RclHR1_07080006</name>
</gene>
<dbReference type="EMBL" id="BEXD01004102">
    <property type="protein sequence ID" value="GBC06839.1"/>
    <property type="molecule type" value="Genomic_DNA"/>
</dbReference>
<keyword evidence="3" id="KW-1185">Reference proteome</keyword>
<reference evidence="2 3" key="1">
    <citation type="submission" date="2017-11" db="EMBL/GenBank/DDBJ databases">
        <title>The genome of Rhizophagus clarus HR1 reveals common genetic basis of auxotrophy among arbuscular mycorrhizal fungi.</title>
        <authorList>
            <person name="Kobayashi Y."/>
        </authorList>
    </citation>
    <scope>NUCLEOTIDE SEQUENCE [LARGE SCALE GENOMIC DNA]</scope>
    <source>
        <strain evidence="2 3">HR1</strain>
    </source>
</reference>
<protein>
    <submittedName>
        <fullName evidence="2">Uncharacterized protein</fullName>
    </submittedName>
</protein>
<comment type="caution">
    <text evidence="2">The sequence shown here is derived from an EMBL/GenBank/DDBJ whole genome shotgun (WGS) entry which is preliminary data.</text>
</comment>
<evidence type="ECO:0000256" key="1">
    <source>
        <dbReference type="SAM" id="MobiDB-lite"/>
    </source>
</evidence>
<accession>A0A2Z6SKK8</accession>
<dbReference type="AlphaFoldDB" id="A0A2Z6SKK8"/>